<keyword evidence="2" id="KW-1185">Reference proteome</keyword>
<comment type="caution">
    <text evidence="1">The sequence shown here is derived from an EMBL/GenBank/DDBJ whole genome shotgun (WGS) entry which is preliminary data.</text>
</comment>
<reference evidence="1 2" key="1">
    <citation type="journal article" date="2022" name="New Phytol.">
        <title>Ecological generalism drives hyperdiversity of secondary metabolite gene clusters in xylarialean endophytes.</title>
        <authorList>
            <person name="Franco M.E.E."/>
            <person name="Wisecaver J.H."/>
            <person name="Arnold A.E."/>
            <person name="Ju Y.M."/>
            <person name="Slot J.C."/>
            <person name="Ahrendt S."/>
            <person name="Moore L.P."/>
            <person name="Eastman K.E."/>
            <person name="Scott K."/>
            <person name="Konkel Z."/>
            <person name="Mondo S.J."/>
            <person name="Kuo A."/>
            <person name="Hayes R.D."/>
            <person name="Haridas S."/>
            <person name="Andreopoulos B."/>
            <person name="Riley R."/>
            <person name="LaButti K."/>
            <person name="Pangilinan J."/>
            <person name="Lipzen A."/>
            <person name="Amirebrahimi M."/>
            <person name="Yan J."/>
            <person name="Adam C."/>
            <person name="Keymanesh K."/>
            <person name="Ng V."/>
            <person name="Louie K."/>
            <person name="Northen T."/>
            <person name="Drula E."/>
            <person name="Henrissat B."/>
            <person name="Hsieh H.M."/>
            <person name="Youens-Clark K."/>
            <person name="Lutzoni F."/>
            <person name="Miadlikowska J."/>
            <person name="Eastwood D.C."/>
            <person name="Hamelin R.C."/>
            <person name="Grigoriev I.V."/>
            <person name="U'Ren J.M."/>
        </authorList>
    </citation>
    <scope>NUCLEOTIDE SEQUENCE [LARGE SCALE GENOMIC DNA]</scope>
    <source>
        <strain evidence="1 2">ER1909</strain>
    </source>
</reference>
<organism evidence="1 2">
    <name type="scientific">Hypoxylon rubiginosum</name>
    <dbReference type="NCBI Taxonomy" id="110542"/>
    <lineage>
        <taxon>Eukaryota</taxon>
        <taxon>Fungi</taxon>
        <taxon>Dikarya</taxon>
        <taxon>Ascomycota</taxon>
        <taxon>Pezizomycotina</taxon>
        <taxon>Sordariomycetes</taxon>
        <taxon>Xylariomycetidae</taxon>
        <taxon>Xylariales</taxon>
        <taxon>Hypoxylaceae</taxon>
        <taxon>Hypoxylon</taxon>
    </lineage>
</organism>
<sequence>MGPLQPASSQPSSSNHHNPCSALLNIEIEGTSTPITEAAFVDEVLQSRTRHFGSTYMPNALLRQDEPLDNQYMSFVSKVVRVICDQSSSRFSIDDVIEDLCRTDYDSVNVTDPTIHSQLRQAVFGAVGLVTFLYDASVDDYQPNSFTIDNTGNESLPRRGSLTLARDRLFILLAAFGDIFLSADFNDTDPVPEEQEEPLYVSRLSYDFLSNICGMSIVWTDSLGLHLHLNPNSRELFLFRFPSFCIVNLDEKASKSVFHRVLMEYHRTTQGHQHGRQAHSTSQAFLQEVIHSYRVIFCDGPSRKKFASTLKARAHAGGKVDHVLVQLCEQSKLTTTPAIFSQMQHRDVYNAQNDFPLLRNRLTALQKYSMRHDPKSIRQILRDRRHPLESLNMKAVIIFGVLSLLIGLLQVIVGAAQLAFAIKQTQLSANPRL</sequence>
<dbReference type="EMBL" id="MU394431">
    <property type="protein sequence ID" value="KAI6080633.1"/>
    <property type="molecule type" value="Genomic_DNA"/>
</dbReference>
<protein>
    <submittedName>
        <fullName evidence="1">Uncharacterized protein</fullName>
    </submittedName>
</protein>
<dbReference type="Proteomes" id="UP001497680">
    <property type="component" value="Unassembled WGS sequence"/>
</dbReference>
<gene>
    <name evidence="1" type="ORF">F4821DRAFT_265722</name>
</gene>
<evidence type="ECO:0000313" key="1">
    <source>
        <dbReference type="EMBL" id="KAI6080633.1"/>
    </source>
</evidence>
<accession>A0ACC0CJW0</accession>
<proteinExistence type="predicted"/>
<evidence type="ECO:0000313" key="2">
    <source>
        <dbReference type="Proteomes" id="UP001497680"/>
    </source>
</evidence>
<name>A0ACC0CJW0_9PEZI</name>